<dbReference type="Gene3D" id="1.10.10.10">
    <property type="entry name" value="Winged helix-like DNA-binding domain superfamily/Winged helix DNA-binding domain"/>
    <property type="match status" value="1"/>
</dbReference>
<reference evidence="5 6" key="1">
    <citation type="submission" date="2018-05" db="EMBL/GenBank/DDBJ databases">
        <title>Genomic Encyclopedia of Type Strains, Phase IV (KMG-IV): sequencing the most valuable type-strain genomes for metagenomic binning, comparative biology and taxonomic classification.</title>
        <authorList>
            <person name="Goeker M."/>
        </authorList>
    </citation>
    <scope>NUCLEOTIDE SEQUENCE [LARGE SCALE GENOMIC DNA]</scope>
    <source>
        <strain evidence="5 6">DSM 44717</strain>
    </source>
</reference>
<dbReference type="InterPro" id="IPR036390">
    <property type="entry name" value="WH_DNA-bd_sf"/>
</dbReference>
<dbReference type="GO" id="GO:0003700">
    <property type="term" value="F:DNA-binding transcription factor activity"/>
    <property type="evidence" value="ECO:0007669"/>
    <property type="project" value="InterPro"/>
</dbReference>
<evidence type="ECO:0000313" key="5">
    <source>
        <dbReference type="EMBL" id="PWV79304.1"/>
    </source>
</evidence>
<sequence length="111" mass="12041">MGEPRTLDGSPVELGRRAISDVEIAAWAQRFDLLSDPNRLEILLCLHRTPGISVGELAAAVGRTENAISQALRVLRHEGCVTSSREGRTVTNRLTDPIIHDILHSIGAGHD</sequence>
<keyword evidence="6" id="KW-1185">Reference proteome</keyword>
<proteinExistence type="predicted"/>
<dbReference type="SUPFAM" id="SSF46785">
    <property type="entry name" value="Winged helix' DNA-binding domain"/>
    <property type="match status" value="1"/>
</dbReference>
<protein>
    <submittedName>
        <fullName evidence="5">ArsR family transcriptional regulator</fullName>
    </submittedName>
</protein>
<evidence type="ECO:0000259" key="4">
    <source>
        <dbReference type="PROSITE" id="PS50987"/>
    </source>
</evidence>
<gene>
    <name evidence="5" type="ORF">DFR69_102367</name>
</gene>
<keyword evidence="3" id="KW-0804">Transcription</keyword>
<dbReference type="NCBIfam" id="NF033788">
    <property type="entry name" value="HTH_metalloreg"/>
    <property type="match status" value="1"/>
</dbReference>
<dbReference type="GO" id="GO:0003677">
    <property type="term" value="F:DNA binding"/>
    <property type="evidence" value="ECO:0007669"/>
    <property type="project" value="UniProtKB-KW"/>
</dbReference>
<dbReference type="RefSeq" id="WP_110036459.1">
    <property type="nucleotide sequence ID" value="NZ_QGTL01000002.1"/>
</dbReference>
<dbReference type="CDD" id="cd00090">
    <property type="entry name" value="HTH_ARSR"/>
    <property type="match status" value="1"/>
</dbReference>
<feature type="domain" description="HTH arsR-type" evidence="4">
    <location>
        <begin position="19"/>
        <end position="111"/>
    </location>
</feature>
<dbReference type="InterPro" id="IPR011991">
    <property type="entry name" value="ArsR-like_HTH"/>
</dbReference>
<evidence type="ECO:0000256" key="3">
    <source>
        <dbReference type="ARBA" id="ARBA00023163"/>
    </source>
</evidence>
<dbReference type="AlphaFoldDB" id="A0A317NYT1"/>
<comment type="caution">
    <text evidence="5">The sequence shown here is derived from an EMBL/GenBank/DDBJ whole genome shotgun (WGS) entry which is preliminary data.</text>
</comment>
<dbReference type="SMART" id="SM00418">
    <property type="entry name" value="HTH_ARSR"/>
    <property type="match status" value="1"/>
</dbReference>
<keyword evidence="2" id="KW-0238">DNA-binding</keyword>
<dbReference type="Proteomes" id="UP000246410">
    <property type="component" value="Unassembled WGS sequence"/>
</dbReference>
<keyword evidence="1" id="KW-0805">Transcription regulation</keyword>
<name>A0A317NYT1_9NOCA</name>
<evidence type="ECO:0000313" key="6">
    <source>
        <dbReference type="Proteomes" id="UP000246410"/>
    </source>
</evidence>
<dbReference type="InterPro" id="IPR036388">
    <property type="entry name" value="WH-like_DNA-bd_sf"/>
</dbReference>
<dbReference type="InterPro" id="IPR001845">
    <property type="entry name" value="HTH_ArsR_DNA-bd_dom"/>
</dbReference>
<dbReference type="EMBL" id="QGTL01000002">
    <property type="protein sequence ID" value="PWV79304.1"/>
    <property type="molecule type" value="Genomic_DNA"/>
</dbReference>
<organism evidence="5 6">
    <name type="scientific">Nocardia neocaledoniensis</name>
    <dbReference type="NCBI Taxonomy" id="236511"/>
    <lineage>
        <taxon>Bacteria</taxon>
        <taxon>Bacillati</taxon>
        <taxon>Actinomycetota</taxon>
        <taxon>Actinomycetes</taxon>
        <taxon>Mycobacteriales</taxon>
        <taxon>Nocardiaceae</taxon>
        <taxon>Nocardia</taxon>
    </lineage>
</organism>
<evidence type="ECO:0000256" key="2">
    <source>
        <dbReference type="ARBA" id="ARBA00023125"/>
    </source>
</evidence>
<dbReference type="Pfam" id="PF12840">
    <property type="entry name" value="HTH_20"/>
    <property type="match status" value="1"/>
</dbReference>
<dbReference type="PRINTS" id="PR00778">
    <property type="entry name" value="HTHARSR"/>
</dbReference>
<accession>A0A317NYT1</accession>
<dbReference type="PROSITE" id="PS50987">
    <property type="entry name" value="HTH_ARSR_2"/>
    <property type="match status" value="1"/>
</dbReference>
<evidence type="ECO:0000256" key="1">
    <source>
        <dbReference type="ARBA" id="ARBA00023015"/>
    </source>
</evidence>
<dbReference type="InterPro" id="IPR051011">
    <property type="entry name" value="Metal_resp_trans_reg"/>
</dbReference>
<dbReference type="PANTHER" id="PTHR43132:SF6">
    <property type="entry name" value="HTH-TYPE TRANSCRIPTIONAL REPRESSOR CZRA"/>
    <property type="match status" value="1"/>
</dbReference>
<dbReference type="PANTHER" id="PTHR43132">
    <property type="entry name" value="ARSENICAL RESISTANCE OPERON REPRESSOR ARSR-RELATED"/>
    <property type="match status" value="1"/>
</dbReference>